<sequence length="105" mass="11538">MIYTDDICKFHAIITDFKNSGVSVHLYGNSTECFSGAYAGFDTPPNNTLAIHIVALTSVGTIYCNSYTRLKEQEAVENAKRLYDQLSVTNAQVSYSQDSGTVTIK</sequence>
<accession>A0A173S8W7</accession>
<gene>
    <name evidence="1" type="ORF">ERS852420_01160</name>
</gene>
<protein>
    <submittedName>
        <fullName evidence="1">Uncharacterized protein</fullName>
    </submittedName>
</protein>
<dbReference type="AlphaFoldDB" id="A0A173S8W7"/>
<evidence type="ECO:0000313" key="2">
    <source>
        <dbReference type="Proteomes" id="UP000095495"/>
    </source>
</evidence>
<organism evidence="1 2">
    <name type="scientific">Roseburia faecis</name>
    <dbReference type="NCBI Taxonomy" id="301302"/>
    <lineage>
        <taxon>Bacteria</taxon>
        <taxon>Bacillati</taxon>
        <taxon>Bacillota</taxon>
        <taxon>Clostridia</taxon>
        <taxon>Lachnospirales</taxon>
        <taxon>Lachnospiraceae</taxon>
        <taxon>Roseburia</taxon>
    </lineage>
</organism>
<dbReference type="EMBL" id="CYXV01000004">
    <property type="protein sequence ID" value="CUM86416.1"/>
    <property type="molecule type" value="Genomic_DNA"/>
</dbReference>
<dbReference type="RefSeq" id="WP_055261952.1">
    <property type="nucleotide sequence ID" value="NZ_CYXV01000004.1"/>
</dbReference>
<reference evidence="1 2" key="1">
    <citation type="submission" date="2015-09" db="EMBL/GenBank/DDBJ databases">
        <authorList>
            <consortium name="Pathogen Informatics"/>
        </authorList>
    </citation>
    <scope>NUCLEOTIDE SEQUENCE [LARGE SCALE GENOMIC DNA]</scope>
    <source>
        <strain evidence="1 2">2789STDY5608863</strain>
    </source>
</reference>
<proteinExistence type="predicted"/>
<name>A0A173S8W7_9FIRM</name>
<dbReference type="Proteomes" id="UP000095495">
    <property type="component" value="Unassembled WGS sequence"/>
</dbReference>
<evidence type="ECO:0000313" key="1">
    <source>
        <dbReference type="EMBL" id="CUM86416.1"/>
    </source>
</evidence>